<dbReference type="Proteomes" id="UP000278149">
    <property type="component" value="Unassembled WGS sequence"/>
</dbReference>
<dbReference type="RefSeq" id="WP_125741052.1">
    <property type="nucleotide sequence ID" value="NZ_RCOR01000018.1"/>
</dbReference>
<dbReference type="InterPro" id="IPR030960">
    <property type="entry name" value="DHQS/DOIS_N"/>
</dbReference>
<evidence type="ECO:0000313" key="7">
    <source>
        <dbReference type="Proteomes" id="UP000278149"/>
    </source>
</evidence>
<dbReference type="GO" id="GO:0003856">
    <property type="term" value="F:3-dehydroquinate synthase activity"/>
    <property type="evidence" value="ECO:0007669"/>
    <property type="project" value="InterPro"/>
</dbReference>
<keyword evidence="3" id="KW-0560">Oxidoreductase</keyword>
<accession>A0A3R9WYS2</accession>
<protein>
    <recommendedName>
        <fullName evidence="3">3-dehydroquinate synthase</fullName>
        <shortName evidence="3">DHQ synthase</shortName>
        <ecNumber evidence="3">1.4.1.24</ecNumber>
    </recommendedName>
    <alternativeName>
        <fullName evidence="3">3-dehydroquinate synthase II</fullName>
    </alternativeName>
</protein>
<evidence type="ECO:0000259" key="5">
    <source>
        <dbReference type="Pfam" id="PF26558"/>
    </source>
</evidence>
<feature type="domain" description="3-dehydroquinate synthase N-terminal" evidence="4">
    <location>
        <begin position="17"/>
        <end position="142"/>
    </location>
</feature>
<comment type="function">
    <text evidence="3">Catalyzes the oxidative deamination and cyclization of 2-amino-3,7-dideoxy-D-threo-hept-6-ulosonic acid (ADH) to yield 3-dehydroquinate (DHQ), which is fed into the canonical shikimic pathway of aromatic amino acid biosynthesis.</text>
</comment>
<dbReference type="Pfam" id="PF26558">
    <property type="entry name" value="DHQS_2nd"/>
    <property type="match status" value="1"/>
</dbReference>
<comment type="similarity">
    <text evidence="3">Belongs to the archaeal-type DHQ synthase family.</text>
</comment>
<comment type="caution">
    <text evidence="6">The sequence shown here is derived from an EMBL/GenBank/DDBJ whole genome shotgun (WGS) entry which is preliminary data.</text>
</comment>
<reference evidence="6 7" key="1">
    <citation type="submission" date="2018-10" db="EMBL/GenBank/DDBJ databases">
        <title>Co-occurring genomic capacity for anaerobic methane metabolism and dissimilatory sulfite reduction discovered in the Korarchaeota.</title>
        <authorList>
            <person name="Mckay L.J."/>
            <person name="Dlakic M."/>
            <person name="Fields M.W."/>
            <person name="Delmont T.O."/>
            <person name="Eren A.M."/>
            <person name="Jay Z.J."/>
            <person name="Klingelsmith K.B."/>
            <person name="Rusch D.B."/>
            <person name="Inskeep W.P."/>
        </authorList>
    </citation>
    <scope>NUCLEOTIDE SEQUENCE [LARGE SCALE GENOMIC DNA]</scope>
    <source>
        <strain evidence="6 7">WS</strain>
    </source>
</reference>
<evidence type="ECO:0000313" key="6">
    <source>
        <dbReference type="EMBL" id="RSN69499.1"/>
    </source>
</evidence>
<sequence length="334" mass="36632">MRSKELIILADSSPDSVIERAIKMGLKVAAIDQSVKERLKGYLDPSLIVEVSEWPSEGELTLFKIRGPEDVEILRREANERKFLIESESWKIIPLENIIAEVGGERIYAIADDLEEARSLLGVLEIGVKGVVIPIKDSAQLEGALRLSEEVNPLNLREARVTEVKQVGMGDRVCVDTTSILSKGEGMLVGGSASFLFLVHSENIESPFTSPREFRVNAGAVSNYLLAPGGKTLYLSEVRAGSEVLAVSVDGRRRVVSVGRAKVERRPMILVRASSDGEEGWTVLQLAETIPLVKPDGSTVAVTDLKPGDRVLVYVSERKARHFGTAVDEFIEER</sequence>
<dbReference type="EMBL" id="RCOR01000018">
    <property type="protein sequence ID" value="RSN69499.1"/>
    <property type="molecule type" value="Genomic_DNA"/>
</dbReference>
<dbReference type="AlphaFoldDB" id="A0A3R9WYS2"/>
<evidence type="ECO:0000259" key="4">
    <source>
        <dbReference type="Pfam" id="PF01959"/>
    </source>
</evidence>
<evidence type="ECO:0000256" key="1">
    <source>
        <dbReference type="ARBA" id="ARBA00022605"/>
    </source>
</evidence>
<keyword evidence="2 3" id="KW-0057">Aromatic amino acid biosynthesis</keyword>
<gene>
    <name evidence="3" type="primary">aroB'</name>
    <name evidence="6" type="ORF">D9Q81_02530</name>
</gene>
<dbReference type="HAMAP" id="MF_01244">
    <property type="entry name" value="Arch_DHQ_synthase"/>
    <property type="match status" value="1"/>
</dbReference>
<dbReference type="GO" id="GO:0008652">
    <property type="term" value="P:amino acid biosynthetic process"/>
    <property type="evidence" value="ECO:0007669"/>
    <property type="project" value="UniProtKB-KW"/>
</dbReference>
<dbReference type="GO" id="GO:0009073">
    <property type="term" value="P:aromatic amino acid family biosynthetic process"/>
    <property type="evidence" value="ECO:0007669"/>
    <property type="project" value="UniProtKB-UniRule"/>
</dbReference>
<feature type="domain" description="3-dehydroquinate synthase C-terminal" evidence="5">
    <location>
        <begin position="159"/>
        <end position="334"/>
    </location>
</feature>
<dbReference type="InterPro" id="IPR056179">
    <property type="entry name" value="DHQS_C"/>
</dbReference>
<proteinExistence type="inferred from homology"/>
<dbReference type="EC" id="1.4.1.24" evidence="3"/>
<dbReference type="GO" id="GO:0102042">
    <property type="term" value="F:dehydroquinate synthase activity"/>
    <property type="evidence" value="ECO:0007669"/>
    <property type="project" value="UniProtKB-EC"/>
</dbReference>
<name>A0A3R9WYS2_9CREN</name>
<dbReference type="InterPro" id="IPR002812">
    <property type="entry name" value="DHQS"/>
</dbReference>
<evidence type="ECO:0000256" key="2">
    <source>
        <dbReference type="ARBA" id="ARBA00023141"/>
    </source>
</evidence>
<dbReference type="GO" id="GO:0051287">
    <property type="term" value="F:NAD binding"/>
    <property type="evidence" value="ECO:0007669"/>
    <property type="project" value="UniProtKB-UniRule"/>
</dbReference>
<keyword evidence="1 3" id="KW-0028">Amino-acid biosynthesis</keyword>
<organism evidence="6 7">
    <name type="scientific">Candidatus Korarchaeum cryptofilum</name>
    <dbReference type="NCBI Taxonomy" id="498846"/>
    <lineage>
        <taxon>Archaea</taxon>
        <taxon>Thermoproteota</taxon>
        <taxon>Candidatus Korarchaeia</taxon>
        <taxon>Candidatus Korarchaeales</taxon>
        <taxon>Candidatus Korarchaeaceae</taxon>
        <taxon>Candidatus Korarchaeum</taxon>
    </lineage>
</organism>
<dbReference type="Pfam" id="PF01959">
    <property type="entry name" value="DHQS"/>
    <property type="match status" value="1"/>
</dbReference>
<comment type="catalytic activity">
    <reaction evidence="3">
        <text>2-amino-2,3,7-trideoxy-D-lyxo-hept-6-ulosonate + NAD(+) + H2O = 3-dehydroquinate + NH4(+) + NADH + H(+)</text>
        <dbReference type="Rhea" id="RHEA:25956"/>
        <dbReference type="ChEBI" id="CHEBI:15377"/>
        <dbReference type="ChEBI" id="CHEBI:15378"/>
        <dbReference type="ChEBI" id="CHEBI:28938"/>
        <dbReference type="ChEBI" id="CHEBI:32364"/>
        <dbReference type="ChEBI" id="CHEBI:57540"/>
        <dbReference type="ChEBI" id="CHEBI:57945"/>
        <dbReference type="ChEBI" id="CHEBI:58859"/>
        <dbReference type="EC" id="1.4.1.24"/>
    </reaction>
</comment>
<dbReference type="PANTHER" id="PTHR33563:SF1">
    <property type="entry name" value="3-DEHYDROQUINATE SYNTHASE"/>
    <property type="match status" value="1"/>
</dbReference>
<evidence type="ECO:0000256" key="3">
    <source>
        <dbReference type="HAMAP-Rule" id="MF_01244"/>
    </source>
</evidence>
<dbReference type="PANTHER" id="PTHR33563">
    <property type="match status" value="1"/>
</dbReference>
<keyword evidence="3" id="KW-0520">NAD</keyword>